<sequence>MRRKLPWEDGTSTASRPSKAGSAPAPKRQKLNDKKDDRTPSPKRNIDRRAPSSSPAPQAAKEEFMDEGTECDDKWRMVEDEFLAVAKKFTVHLHAAEYKRQQKMVKSRNAETINSISRPVTGKMPDHTKRKMEAAVRVKAQRTALENVVVKKVEDDDDSDDGDGLPYFGTTLHGLMDSPRKKAASLAKPGTIAATTRAAAGFKQSAAQSKPDRTHESPQSKVALRTAKSYQSNKSVAESSEDDDDLDAPILAPKLAALFQKPAPSSAPNVKLTSITKTTKSIPAPKPSSLTAIKSNSFSAVGSKPSRTQLSPEVRSRPSRLEQARRHKAKMEKEQKDKHILDVIPTFL</sequence>
<feature type="compositionally biased region" description="Basic and acidic residues" evidence="1">
    <location>
        <begin position="30"/>
        <end position="50"/>
    </location>
</feature>
<evidence type="ECO:0000313" key="3">
    <source>
        <dbReference type="Proteomes" id="UP000235371"/>
    </source>
</evidence>
<organism evidence="2 3">
    <name type="scientific">Hyaloscypha bicolor E</name>
    <dbReference type="NCBI Taxonomy" id="1095630"/>
    <lineage>
        <taxon>Eukaryota</taxon>
        <taxon>Fungi</taxon>
        <taxon>Dikarya</taxon>
        <taxon>Ascomycota</taxon>
        <taxon>Pezizomycotina</taxon>
        <taxon>Leotiomycetes</taxon>
        <taxon>Helotiales</taxon>
        <taxon>Hyaloscyphaceae</taxon>
        <taxon>Hyaloscypha</taxon>
        <taxon>Hyaloscypha bicolor</taxon>
    </lineage>
</organism>
<dbReference type="InParanoid" id="A0A2J6TIC8"/>
<dbReference type="GeneID" id="36590907"/>
<dbReference type="Proteomes" id="UP000235371">
    <property type="component" value="Unassembled WGS sequence"/>
</dbReference>
<feature type="region of interest" description="Disordered" evidence="1">
    <location>
        <begin position="1"/>
        <end position="68"/>
    </location>
</feature>
<evidence type="ECO:0000256" key="1">
    <source>
        <dbReference type="SAM" id="MobiDB-lite"/>
    </source>
</evidence>
<feature type="region of interest" description="Disordered" evidence="1">
    <location>
        <begin position="260"/>
        <end position="337"/>
    </location>
</feature>
<protein>
    <submittedName>
        <fullName evidence="2">Uncharacterized protein</fullName>
    </submittedName>
</protein>
<feature type="compositionally biased region" description="Low complexity" evidence="1">
    <location>
        <begin position="191"/>
        <end position="200"/>
    </location>
</feature>
<dbReference type="OrthoDB" id="5374569at2759"/>
<proteinExistence type="predicted"/>
<dbReference type="STRING" id="1095630.A0A2J6TIC8"/>
<name>A0A2J6TIC8_9HELO</name>
<feature type="region of interest" description="Disordered" evidence="1">
    <location>
        <begin position="105"/>
        <end position="130"/>
    </location>
</feature>
<gene>
    <name evidence="2" type="ORF">K444DRAFT_627650</name>
</gene>
<feature type="compositionally biased region" description="Polar residues" evidence="1">
    <location>
        <begin position="288"/>
        <end position="311"/>
    </location>
</feature>
<feature type="compositionally biased region" description="Polar residues" evidence="1">
    <location>
        <begin position="228"/>
        <end position="238"/>
    </location>
</feature>
<evidence type="ECO:0000313" key="2">
    <source>
        <dbReference type="EMBL" id="PMD62770.1"/>
    </source>
</evidence>
<feature type="compositionally biased region" description="Basic and acidic residues" evidence="1">
    <location>
        <begin position="314"/>
        <end position="324"/>
    </location>
</feature>
<dbReference type="EMBL" id="KZ613783">
    <property type="protein sequence ID" value="PMD62770.1"/>
    <property type="molecule type" value="Genomic_DNA"/>
</dbReference>
<feature type="region of interest" description="Disordered" evidence="1">
    <location>
        <begin position="151"/>
        <end position="248"/>
    </location>
</feature>
<dbReference type="RefSeq" id="XP_024739674.1">
    <property type="nucleotide sequence ID" value="XM_024882830.1"/>
</dbReference>
<dbReference type="AlphaFoldDB" id="A0A2J6TIC8"/>
<keyword evidence="3" id="KW-1185">Reference proteome</keyword>
<accession>A0A2J6TIC8</accession>
<feature type="compositionally biased region" description="Low complexity" evidence="1">
    <location>
        <begin position="273"/>
        <end position="282"/>
    </location>
</feature>
<reference evidence="2 3" key="1">
    <citation type="submission" date="2016-04" db="EMBL/GenBank/DDBJ databases">
        <title>A degradative enzymes factory behind the ericoid mycorrhizal symbiosis.</title>
        <authorList>
            <consortium name="DOE Joint Genome Institute"/>
            <person name="Martino E."/>
            <person name="Morin E."/>
            <person name="Grelet G."/>
            <person name="Kuo A."/>
            <person name="Kohler A."/>
            <person name="Daghino S."/>
            <person name="Barry K."/>
            <person name="Choi C."/>
            <person name="Cichocki N."/>
            <person name="Clum A."/>
            <person name="Copeland A."/>
            <person name="Hainaut M."/>
            <person name="Haridas S."/>
            <person name="Labutti K."/>
            <person name="Lindquist E."/>
            <person name="Lipzen A."/>
            <person name="Khouja H.-R."/>
            <person name="Murat C."/>
            <person name="Ohm R."/>
            <person name="Olson A."/>
            <person name="Spatafora J."/>
            <person name="Veneault-Fourrey C."/>
            <person name="Henrissat B."/>
            <person name="Grigoriev I."/>
            <person name="Martin F."/>
            <person name="Perotto S."/>
        </authorList>
    </citation>
    <scope>NUCLEOTIDE SEQUENCE [LARGE SCALE GENOMIC DNA]</scope>
    <source>
        <strain evidence="2 3">E</strain>
    </source>
</reference>